<dbReference type="EMBL" id="JBEVYD010000002">
    <property type="protein sequence ID" value="KAL3234812.1"/>
    <property type="molecule type" value="Genomic_DNA"/>
</dbReference>
<accession>A0ABR4NZP5</accession>
<dbReference type="InterPro" id="IPR009305">
    <property type="entry name" value="Mpo1-like"/>
</dbReference>
<dbReference type="Proteomes" id="UP001623330">
    <property type="component" value="Unassembled WGS sequence"/>
</dbReference>
<evidence type="ECO:0008006" key="4">
    <source>
        <dbReference type="Google" id="ProtNLM"/>
    </source>
</evidence>
<dbReference type="PANTHER" id="PTHR28026">
    <property type="entry name" value="DUF962 DOMAIN PROTEIN (AFU_ORTHOLOGUE AFUA_8G05310)"/>
    <property type="match status" value="1"/>
</dbReference>
<evidence type="ECO:0000256" key="1">
    <source>
        <dbReference type="SAM" id="Phobius"/>
    </source>
</evidence>
<sequence>MTDSLFDLRSQLRFYKFYHHNLVNVLIHSVFVPTILFTSICMLHRVGLPFEFMGTPVTLAHLLGLGFGLFYIMLFIPTGLLASGIIAGALYMLDKGKIELGLKREFGVFVLAWIFQFIGHGVFEKKKPALFDNLVQSLVLAPYFILFELLFLLGMFPMLKNNLNADVAKMEQEARKKN</sequence>
<organism evidence="2 3">
    <name type="scientific">Nakaseomyces bracarensis</name>
    <dbReference type="NCBI Taxonomy" id="273131"/>
    <lineage>
        <taxon>Eukaryota</taxon>
        <taxon>Fungi</taxon>
        <taxon>Dikarya</taxon>
        <taxon>Ascomycota</taxon>
        <taxon>Saccharomycotina</taxon>
        <taxon>Saccharomycetes</taxon>
        <taxon>Saccharomycetales</taxon>
        <taxon>Saccharomycetaceae</taxon>
        <taxon>Nakaseomyces</taxon>
    </lineage>
</organism>
<evidence type="ECO:0000313" key="3">
    <source>
        <dbReference type="Proteomes" id="UP001623330"/>
    </source>
</evidence>
<keyword evidence="1" id="KW-0812">Transmembrane</keyword>
<comment type="caution">
    <text evidence="2">The sequence shown here is derived from an EMBL/GenBank/DDBJ whole genome shotgun (WGS) entry which is preliminary data.</text>
</comment>
<feature type="transmembrane region" description="Helical" evidence="1">
    <location>
        <begin position="105"/>
        <end position="123"/>
    </location>
</feature>
<evidence type="ECO:0000313" key="2">
    <source>
        <dbReference type="EMBL" id="KAL3234812.1"/>
    </source>
</evidence>
<feature type="transmembrane region" description="Helical" evidence="1">
    <location>
        <begin position="21"/>
        <end position="48"/>
    </location>
</feature>
<gene>
    <name evidence="2" type="ORF">RNJ44_02600</name>
</gene>
<feature type="transmembrane region" description="Helical" evidence="1">
    <location>
        <begin position="135"/>
        <end position="156"/>
    </location>
</feature>
<keyword evidence="1" id="KW-1133">Transmembrane helix</keyword>
<name>A0ABR4NZP5_9SACH</name>
<protein>
    <recommendedName>
        <fullName evidence="4">DUF962 domain-containing protein</fullName>
    </recommendedName>
</protein>
<dbReference type="PANTHER" id="PTHR28026:SF9">
    <property type="entry name" value="2-HYDROXY-PALMITIC ACID DIOXYGENASE MPO1"/>
    <property type="match status" value="1"/>
</dbReference>
<keyword evidence="1" id="KW-0472">Membrane</keyword>
<keyword evidence="3" id="KW-1185">Reference proteome</keyword>
<reference evidence="2 3" key="1">
    <citation type="submission" date="2024-05" db="EMBL/GenBank/DDBJ databases">
        <title>Long read based assembly of the Candida bracarensis genome reveals expanded adhesin content.</title>
        <authorList>
            <person name="Marcet-Houben M."/>
            <person name="Ksiezopolska E."/>
            <person name="Gabaldon T."/>
        </authorList>
    </citation>
    <scope>NUCLEOTIDE SEQUENCE [LARGE SCALE GENOMIC DNA]</scope>
    <source>
        <strain evidence="2 3">CBM6</strain>
    </source>
</reference>
<proteinExistence type="predicted"/>
<feature type="transmembrane region" description="Helical" evidence="1">
    <location>
        <begin position="68"/>
        <end position="93"/>
    </location>
</feature>
<dbReference type="Pfam" id="PF06127">
    <property type="entry name" value="Mpo1-like"/>
    <property type="match status" value="1"/>
</dbReference>